<dbReference type="RefSeq" id="WP_311387182.1">
    <property type="nucleotide sequence ID" value="NZ_JAVRHU010000001.1"/>
</dbReference>
<accession>A0ABU3BFM7</accession>
<evidence type="ECO:0000313" key="5">
    <source>
        <dbReference type="Proteomes" id="UP001250662"/>
    </source>
</evidence>
<evidence type="ECO:0000256" key="1">
    <source>
        <dbReference type="ARBA" id="ARBA00004196"/>
    </source>
</evidence>
<sequence>MNKSFKYPMLGLFIALLGLGCQNDDTYTFAEEENLDNSLLEIINVRLGSAEALVLPNNDYTRIPSDPKNKITLEKVTLGKFLFHETGLALAPKQEESKGTYSCASCHHVKAGFQSGLKQGIGEGGIGFGLFGENRTVNATYDLSNIDVQPLRSPTILNSAYQDVMLWNGQFGGTKSNIGTESEWTEGTPKENNLLGFEGVETQAIAGLGVHRLVIDSDMIISNDTYKNLFDQAFAEVSPSERYTKIQGALAIAAYERSVVASEAPFQKWLRGDTNAMSETSKKGAVLFFGKGECYKCHSGPGLNGMDFHALGMGDFKEDEIIGFVTENDKKGRGGFTKNPEDDYKFKTPTLYNLKGLQFLGHGGSFNSIKEIVTYKNEAVPQNTEVPNSNLSPLFIPLGLTEEEISQLVYFIEEGLYDNNLNRFVPESLPTEQCFPNSDAQSKIDMGCD</sequence>
<dbReference type="GO" id="GO:0004130">
    <property type="term" value="F:cytochrome-c peroxidase activity"/>
    <property type="evidence" value="ECO:0007669"/>
    <property type="project" value="UniProtKB-EC"/>
</dbReference>
<dbReference type="Proteomes" id="UP001250662">
    <property type="component" value="Unassembled WGS sequence"/>
</dbReference>
<dbReference type="InterPro" id="IPR051395">
    <property type="entry name" value="Cytochrome_c_Peroxidase/MauG"/>
</dbReference>
<dbReference type="SUPFAM" id="SSF46626">
    <property type="entry name" value="Cytochrome c"/>
    <property type="match status" value="2"/>
</dbReference>
<evidence type="ECO:0000256" key="2">
    <source>
        <dbReference type="ARBA" id="ARBA00023002"/>
    </source>
</evidence>
<dbReference type="PANTHER" id="PTHR30600">
    <property type="entry name" value="CYTOCHROME C PEROXIDASE-RELATED"/>
    <property type="match status" value="1"/>
</dbReference>
<dbReference type="EMBL" id="JAVRHU010000001">
    <property type="protein sequence ID" value="MDT0620951.1"/>
    <property type="molecule type" value="Genomic_DNA"/>
</dbReference>
<evidence type="ECO:0000313" key="4">
    <source>
        <dbReference type="EMBL" id="MDT0620951.1"/>
    </source>
</evidence>
<dbReference type="Pfam" id="PF03150">
    <property type="entry name" value="CCP_MauG"/>
    <property type="match status" value="1"/>
</dbReference>
<keyword evidence="4" id="KW-0575">Peroxidase</keyword>
<name>A0ABU3BFM7_9FLAO</name>
<dbReference type="InterPro" id="IPR036909">
    <property type="entry name" value="Cyt_c-like_dom_sf"/>
</dbReference>
<gene>
    <name evidence="4" type="ORF">RM520_04900</name>
</gene>
<comment type="subcellular location">
    <subcellularLocation>
        <location evidence="1">Cell envelope</location>
    </subcellularLocation>
</comment>
<dbReference type="Gene3D" id="1.10.760.10">
    <property type="entry name" value="Cytochrome c-like domain"/>
    <property type="match status" value="2"/>
</dbReference>
<keyword evidence="2 4" id="KW-0560">Oxidoreductase</keyword>
<proteinExistence type="predicted"/>
<dbReference type="PROSITE" id="PS51257">
    <property type="entry name" value="PROKAR_LIPOPROTEIN"/>
    <property type="match status" value="1"/>
</dbReference>
<dbReference type="InterPro" id="IPR004852">
    <property type="entry name" value="Di-haem_cyt_c_peroxidsae"/>
</dbReference>
<feature type="domain" description="Di-haem cytochrome c peroxidase" evidence="3">
    <location>
        <begin position="74"/>
        <end position="274"/>
    </location>
</feature>
<comment type="caution">
    <text evidence="4">The sequence shown here is derived from an EMBL/GenBank/DDBJ whole genome shotgun (WGS) entry which is preliminary data.</text>
</comment>
<evidence type="ECO:0000259" key="3">
    <source>
        <dbReference type="Pfam" id="PF03150"/>
    </source>
</evidence>
<keyword evidence="5" id="KW-1185">Reference proteome</keyword>
<protein>
    <submittedName>
        <fullName evidence="4">Cytochrome c peroxidase</fullName>
        <ecNumber evidence="4">1.11.1.5</ecNumber>
    </submittedName>
</protein>
<dbReference type="EC" id="1.11.1.5" evidence="4"/>
<organism evidence="4 5">
    <name type="scientific">Croceitalea vernalis</name>
    <dbReference type="NCBI Taxonomy" id="3075599"/>
    <lineage>
        <taxon>Bacteria</taxon>
        <taxon>Pseudomonadati</taxon>
        <taxon>Bacteroidota</taxon>
        <taxon>Flavobacteriia</taxon>
        <taxon>Flavobacteriales</taxon>
        <taxon>Flavobacteriaceae</taxon>
        <taxon>Croceitalea</taxon>
    </lineage>
</organism>
<reference evidence="4 5" key="1">
    <citation type="submission" date="2023-09" db="EMBL/GenBank/DDBJ databases">
        <authorList>
            <person name="Rey-Velasco X."/>
        </authorList>
    </citation>
    <scope>NUCLEOTIDE SEQUENCE [LARGE SCALE GENOMIC DNA]</scope>
    <source>
        <strain evidence="4 5">P007</strain>
    </source>
</reference>